<comment type="subcellular location">
    <subcellularLocation>
        <location evidence="2 10">Cytoplasm</location>
    </subcellularLocation>
</comment>
<feature type="binding site" evidence="10">
    <location>
        <begin position="282"/>
        <end position="283"/>
    </location>
    <ligand>
        <name>carbamoyl phosphate</name>
        <dbReference type="ChEBI" id="CHEBI:58228"/>
    </ligand>
</feature>
<comment type="function">
    <text evidence="1">Reversibly catalyzes the transfer of the carbamoyl group from carbamoyl phosphate (CP) to the N(epsilon) atom of ornithine (ORN) to produce L-citrulline.</text>
</comment>
<dbReference type="EC" id="2.1.3.3" evidence="4 10"/>
<evidence type="ECO:0000259" key="11">
    <source>
        <dbReference type="Pfam" id="PF00185"/>
    </source>
</evidence>
<dbReference type="FunFam" id="3.40.50.1370:FF:000008">
    <property type="entry name" value="Ornithine carbamoyltransferase"/>
    <property type="match status" value="1"/>
</dbReference>
<dbReference type="InterPro" id="IPR036901">
    <property type="entry name" value="Asp/Orn_carbamoylTrfase_sf"/>
</dbReference>
<dbReference type="GO" id="GO:0042450">
    <property type="term" value="P:L-arginine biosynthetic process via ornithine"/>
    <property type="evidence" value="ECO:0007669"/>
    <property type="project" value="UniProtKB-UniRule"/>
</dbReference>
<dbReference type="InterPro" id="IPR006132">
    <property type="entry name" value="Asp/Orn_carbamoyltranf_P-bd"/>
</dbReference>
<keyword evidence="7 10" id="KW-0808">Transferase</keyword>
<dbReference type="Proteomes" id="UP000646308">
    <property type="component" value="Unassembled WGS sequence"/>
</dbReference>
<evidence type="ECO:0000256" key="10">
    <source>
        <dbReference type="HAMAP-Rule" id="MF_01109"/>
    </source>
</evidence>
<dbReference type="HAMAP" id="MF_01109">
    <property type="entry name" value="OTCase"/>
    <property type="match status" value="1"/>
</dbReference>
<accession>A0AAW9YVQ2</accession>
<feature type="binding site" evidence="10">
    <location>
        <position position="327"/>
    </location>
    <ligand>
        <name>carbamoyl phosphate</name>
        <dbReference type="ChEBI" id="CHEBI:58228"/>
    </ligand>
</feature>
<evidence type="ECO:0000256" key="3">
    <source>
        <dbReference type="ARBA" id="ARBA00007805"/>
    </source>
</evidence>
<dbReference type="InterPro" id="IPR002292">
    <property type="entry name" value="Orn/put_carbamltrans"/>
</dbReference>
<evidence type="ECO:0000256" key="5">
    <source>
        <dbReference type="ARBA" id="ARBA00022490"/>
    </source>
</evidence>
<dbReference type="Pfam" id="PF02729">
    <property type="entry name" value="OTCace_N"/>
    <property type="match status" value="1"/>
</dbReference>
<dbReference type="InterPro" id="IPR006130">
    <property type="entry name" value="Asp/Orn_carbamoylTrfase"/>
</dbReference>
<dbReference type="GO" id="GO:0005737">
    <property type="term" value="C:cytoplasm"/>
    <property type="evidence" value="ECO:0007669"/>
    <property type="project" value="UniProtKB-SubCell"/>
</dbReference>
<dbReference type="Pfam" id="PF00185">
    <property type="entry name" value="OTCace"/>
    <property type="match status" value="1"/>
</dbReference>
<dbReference type="InterPro" id="IPR024904">
    <property type="entry name" value="OTCase_ArgI"/>
</dbReference>
<evidence type="ECO:0000313" key="14">
    <source>
        <dbReference type="Proteomes" id="UP000646308"/>
    </source>
</evidence>
<feature type="binding site" evidence="10">
    <location>
        <position position="241"/>
    </location>
    <ligand>
        <name>L-ornithine</name>
        <dbReference type="ChEBI" id="CHEBI:46911"/>
    </ligand>
</feature>
<dbReference type="InterPro" id="IPR006131">
    <property type="entry name" value="Asp_carbamoyltransf_Asp/Orn-bd"/>
</dbReference>
<name>A0AAW9YVQ2_9STAP</name>
<evidence type="ECO:0000256" key="2">
    <source>
        <dbReference type="ARBA" id="ARBA00004496"/>
    </source>
</evidence>
<dbReference type="GO" id="GO:0019240">
    <property type="term" value="P:citrulline biosynthetic process"/>
    <property type="evidence" value="ECO:0007669"/>
    <property type="project" value="TreeGrafter"/>
</dbReference>
<sequence length="341" mass="38212">MEGYDILNEMKTMDLKGRSLIKDTDFTQALFNELIDNAIKLKKDKALGVMHHELQGKNIALLFDKPSMRTRAAFVCAATELGAHAEFLSDSDIKIGEKDTIEDTAIVLSRYFDGIQYRHSSQQRIETFAQYADVPVWNGMTDDWHPTQMLADFMTIKEHFGHLEGVTLTYLGDGRNNMAHSLMMSGAICGLHIRICAPETLQPDVYVLKQAIASAKQSNGSIEVTTNIDEAVRGADILYTDTWASKGEESAIASRIALLKDFQVNQELMAKTGQRHTMFFHCLPAIHNTETEFGQMIYEKFGLTALEVTDDVFKSKQCKSFEQTENKLHTLKALMIATIAG</sequence>
<dbReference type="EMBL" id="WMFL01000060">
    <property type="protein sequence ID" value="NJI02153.1"/>
    <property type="molecule type" value="Genomic_DNA"/>
</dbReference>
<evidence type="ECO:0000256" key="1">
    <source>
        <dbReference type="ARBA" id="ARBA00003822"/>
    </source>
</evidence>
<feature type="binding site" evidence="10">
    <location>
        <position position="118"/>
    </location>
    <ligand>
        <name>carbamoyl phosphate</name>
        <dbReference type="ChEBI" id="CHEBI:58228"/>
    </ligand>
</feature>
<evidence type="ECO:0000256" key="8">
    <source>
        <dbReference type="ARBA" id="ARBA00037919"/>
    </source>
</evidence>
<dbReference type="GO" id="GO:0004585">
    <property type="term" value="F:ornithine carbamoyltransferase activity"/>
    <property type="evidence" value="ECO:0007669"/>
    <property type="project" value="UniProtKB-UniRule"/>
</dbReference>
<keyword evidence="6" id="KW-0056">Arginine metabolism</keyword>
<reference evidence="13" key="1">
    <citation type="submission" date="2019-11" db="EMBL/GenBank/DDBJ databases">
        <title>Whole genome comparisons of Staphylococcus agnetis isolates from cattle and chickens.</title>
        <authorList>
            <person name="Rhoads D."/>
            <person name="Shwani A."/>
            <person name="Adkins P."/>
            <person name="Calcutt M."/>
            <person name="Middleton J."/>
        </authorList>
    </citation>
    <scope>NUCLEOTIDE SEQUENCE</scope>
    <source>
        <strain evidence="13">1387</strain>
    </source>
</reference>
<evidence type="ECO:0000256" key="7">
    <source>
        <dbReference type="ARBA" id="ARBA00022679"/>
    </source>
</evidence>
<comment type="similarity">
    <text evidence="3 10">Belongs to the aspartate/ornithine carbamoyltransferase superfamily. OTCase family.</text>
</comment>
<dbReference type="PRINTS" id="PR00100">
    <property type="entry name" value="AOTCASE"/>
</dbReference>
<dbReference type="GO" id="GO:0016597">
    <property type="term" value="F:amino acid binding"/>
    <property type="evidence" value="ECO:0007669"/>
    <property type="project" value="InterPro"/>
</dbReference>
<comment type="caution">
    <text evidence="10">Lacks conserved residue(s) required for the propagation of feature annotation.</text>
</comment>
<evidence type="ECO:0000256" key="9">
    <source>
        <dbReference type="ARBA" id="ARBA00048772"/>
    </source>
</evidence>
<dbReference type="PANTHER" id="PTHR45753">
    <property type="entry name" value="ORNITHINE CARBAMOYLTRANSFERASE, MITOCHONDRIAL"/>
    <property type="match status" value="1"/>
</dbReference>
<comment type="pathway">
    <text evidence="8">Amino-acid degradation; L-arginine degradation via ADI pathway; carbamoyl phosphate from L-arginine: step 2/2.</text>
</comment>
<feature type="binding site" evidence="10">
    <location>
        <position position="177"/>
    </location>
    <ligand>
        <name>L-ornithine</name>
        <dbReference type="ChEBI" id="CHEBI:46911"/>
    </ligand>
</feature>
<dbReference type="PRINTS" id="PR00102">
    <property type="entry name" value="OTCASE"/>
</dbReference>
<gene>
    <name evidence="13" type="primary">argF</name>
    <name evidence="13" type="ORF">GLV84_04675</name>
</gene>
<proteinExistence type="inferred from homology"/>
<evidence type="ECO:0000256" key="4">
    <source>
        <dbReference type="ARBA" id="ARBA00013007"/>
    </source>
</evidence>
<feature type="domain" description="Aspartate/ornithine carbamoyltransferase Asp/Orn-binding" evidence="11">
    <location>
        <begin position="164"/>
        <end position="337"/>
    </location>
</feature>
<protein>
    <recommendedName>
        <fullName evidence="4 10">Ornithine carbamoyltransferase</fullName>
        <shortName evidence="10">OTCase</shortName>
        <ecNumber evidence="4 10">2.1.3.3</ecNumber>
    </recommendedName>
</protein>
<dbReference type="NCBIfam" id="TIGR00658">
    <property type="entry name" value="orni_carb_tr"/>
    <property type="match status" value="1"/>
</dbReference>
<evidence type="ECO:0000259" key="12">
    <source>
        <dbReference type="Pfam" id="PF02729"/>
    </source>
</evidence>
<feature type="binding site" evidence="10">
    <location>
        <begin position="145"/>
        <end position="148"/>
    </location>
    <ligand>
        <name>carbamoyl phosphate</name>
        <dbReference type="ChEBI" id="CHEBI:58228"/>
    </ligand>
</feature>
<feature type="domain" description="Aspartate/ornithine carbamoyltransferase carbamoyl-P binding" evidence="12">
    <location>
        <begin position="18"/>
        <end position="158"/>
    </location>
</feature>
<dbReference type="AlphaFoldDB" id="A0AAW9YVQ2"/>
<comment type="catalytic activity">
    <reaction evidence="9 10">
        <text>carbamoyl phosphate + L-ornithine = L-citrulline + phosphate + H(+)</text>
        <dbReference type="Rhea" id="RHEA:19513"/>
        <dbReference type="ChEBI" id="CHEBI:15378"/>
        <dbReference type="ChEBI" id="CHEBI:43474"/>
        <dbReference type="ChEBI" id="CHEBI:46911"/>
        <dbReference type="ChEBI" id="CHEBI:57743"/>
        <dbReference type="ChEBI" id="CHEBI:58228"/>
        <dbReference type="EC" id="2.1.3.3"/>
    </reaction>
</comment>
<evidence type="ECO:0000256" key="6">
    <source>
        <dbReference type="ARBA" id="ARBA00022503"/>
    </source>
</evidence>
<dbReference type="SUPFAM" id="SSF53671">
    <property type="entry name" value="Aspartate/ornithine carbamoyltransferase"/>
    <property type="match status" value="1"/>
</dbReference>
<organism evidence="13 14">
    <name type="scientific">Staphylococcus agnetis</name>
    <dbReference type="NCBI Taxonomy" id="985762"/>
    <lineage>
        <taxon>Bacteria</taxon>
        <taxon>Bacillati</taxon>
        <taxon>Bacillota</taxon>
        <taxon>Bacilli</taxon>
        <taxon>Bacillales</taxon>
        <taxon>Staphylococcaceae</taxon>
        <taxon>Staphylococcus</taxon>
    </lineage>
</organism>
<dbReference type="Gene3D" id="3.40.50.1370">
    <property type="entry name" value="Aspartate/ornithine carbamoyltransferase"/>
    <property type="match status" value="2"/>
</dbReference>
<keyword evidence="5 10" id="KW-0963">Cytoplasm</keyword>
<evidence type="ECO:0000313" key="13">
    <source>
        <dbReference type="EMBL" id="NJI02153.1"/>
    </source>
</evidence>
<dbReference type="PANTHER" id="PTHR45753:SF1">
    <property type="entry name" value="ORNITHINE CARBAMOYLTRANSFERASE, CATABOLIC"/>
    <property type="match status" value="1"/>
</dbReference>
<comment type="caution">
    <text evidence="13">The sequence shown here is derived from an EMBL/GenBank/DDBJ whole genome shotgun (WGS) entry which is preliminary data.</text>
</comment>